<organism evidence="2 3">
    <name type="scientific">Candidatus Desulfovibrio intestinavium</name>
    <dbReference type="NCBI Taxonomy" id="2838534"/>
    <lineage>
        <taxon>Bacteria</taxon>
        <taxon>Pseudomonadati</taxon>
        <taxon>Thermodesulfobacteriota</taxon>
        <taxon>Desulfovibrionia</taxon>
        <taxon>Desulfovibrionales</taxon>
        <taxon>Desulfovibrionaceae</taxon>
        <taxon>Desulfovibrio</taxon>
    </lineage>
</organism>
<evidence type="ECO:0000259" key="1">
    <source>
        <dbReference type="Pfam" id="PF21758"/>
    </source>
</evidence>
<dbReference type="InterPro" id="IPR048844">
    <property type="entry name" value="LpdD_chaperone-like"/>
</dbReference>
<name>A0A9D2HND0_9BACT</name>
<gene>
    <name evidence="2" type="ORF">H9784_07165</name>
</gene>
<feature type="domain" description="Prenylated flavin chaperone LpdD-like" evidence="1">
    <location>
        <begin position="40"/>
        <end position="149"/>
    </location>
</feature>
<reference evidence="2" key="2">
    <citation type="submission" date="2021-04" db="EMBL/GenBank/DDBJ databases">
        <authorList>
            <person name="Gilroy R."/>
        </authorList>
    </citation>
    <scope>NUCLEOTIDE SEQUENCE</scope>
    <source>
        <strain evidence="2">5032</strain>
    </source>
</reference>
<dbReference type="Pfam" id="PF21758">
    <property type="entry name" value="PAC_bac"/>
    <property type="match status" value="1"/>
</dbReference>
<reference evidence="2" key="1">
    <citation type="journal article" date="2021" name="PeerJ">
        <title>Extensive microbial diversity within the chicken gut microbiome revealed by metagenomics and culture.</title>
        <authorList>
            <person name="Gilroy R."/>
            <person name="Ravi A."/>
            <person name="Getino M."/>
            <person name="Pursley I."/>
            <person name="Horton D.L."/>
            <person name="Alikhan N.F."/>
            <person name="Baker D."/>
            <person name="Gharbi K."/>
            <person name="Hall N."/>
            <person name="Watson M."/>
            <person name="Adriaenssens E.M."/>
            <person name="Foster-Nyarko E."/>
            <person name="Jarju S."/>
            <person name="Secka A."/>
            <person name="Antonio M."/>
            <person name="Oren A."/>
            <person name="Chaudhuri R.R."/>
            <person name="La Ragione R."/>
            <person name="Hildebrand F."/>
            <person name="Pallen M.J."/>
        </authorList>
    </citation>
    <scope>NUCLEOTIDE SEQUENCE</scope>
    <source>
        <strain evidence="2">5032</strain>
    </source>
</reference>
<evidence type="ECO:0000313" key="3">
    <source>
        <dbReference type="Proteomes" id="UP000823821"/>
    </source>
</evidence>
<evidence type="ECO:0000313" key="2">
    <source>
        <dbReference type="EMBL" id="HJA79327.1"/>
    </source>
</evidence>
<dbReference type="EMBL" id="DWZD01000040">
    <property type="protein sequence ID" value="HJA79327.1"/>
    <property type="molecule type" value="Genomic_DNA"/>
</dbReference>
<comment type="caution">
    <text evidence="2">The sequence shown here is derived from an EMBL/GenBank/DDBJ whole genome shotgun (WGS) entry which is preliminary data.</text>
</comment>
<dbReference type="AlphaFoldDB" id="A0A9D2HND0"/>
<proteinExistence type="predicted"/>
<accession>A0A9D2HND0</accession>
<sequence length="157" mass="17228">MHELSTGLAPFTTTLYPAKPTMMIHNRPQMPCEKHFERQCGRLHLRLDLYAQGADWLALLRGGAPHIGATALGLPPVERHAAAAFPAPLGRPGHREAALAQQVAYRLAEAGESAVCCCAGIHYEAITAEEIDLVLRLVKELTEEAARQLRHDRLARP</sequence>
<protein>
    <recommendedName>
        <fullName evidence="1">Prenylated flavin chaperone LpdD-like domain-containing protein</fullName>
    </recommendedName>
</protein>
<dbReference type="Proteomes" id="UP000823821">
    <property type="component" value="Unassembled WGS sequence"/>
</dbReference>